<comment type="caution">
    <text evidence="1">The sequence shown here is derived from an EMBL/GenBank/DDBJ whole genome shotgun (WGS) entry which is preliminary data.</text>
</comment>
<dbReference type="Gene3D" id="3.50.50.60">
    <property type="entry name" value="FAD/NAD(P)-binding domain"/>
    <property type="match status" value="1"/>
</dbReference>
<dbReference type="AlphaFoldDB" id="A0A0A5GCM5"/>
<dbReference type="STRING" id="1385510.GCA_000425205_02800"/>
<keyword evidence="2" id="KW-1185">Reference proteome</keyword>
<dbReference type="EMBL" id="AVPE01000012">
    <property type="protein sequence ID" value="KGX90936.1"/>
    <property type="molecule type" value="Genomic_DNA"/>
</dbReference>
<dbReference type="InterPro" id="IPR036188">
    <property type="entry name" value="FAD/NAD-bd_sf"/>
</dbReference>
<name>A0A0A5GCM5_9BACI</name>
<sequence length="472" mass="52288">MNDITIIGAGVSSVFLADRLIEENPELAIHIIDKGKPLHLRHCGLDKGDMCTCEGECHKYIGFAGLGKSEGKFNYTNDFGGELGRKIGNDAALQYMKEVDNVLCHYGADVVPMYSTENEALSKRAEAHSLQVRSADVRHLGTRVANEVFQNMYDALAPHVTFSFETEVDTILPLHDGFKLITSDGSHSKTRKVVIGTGKSGHAWLEKQKQALNLTQGEARLDLGLRIEMKGDQLQSILTDTFETKLTYVGETFTGTTYCMNPKGRIIRKHQFGLVMPDGQNVKEKPTPTENLNFTWFVPKYFHSSQDALSYAQGIIGEINGNSNRIVVQRLEDLVKERKTTTLSSTTIVPSLHAEAGDLRNEIPGFYLDATLEMLQALERLIEEPIHGDTLLYGIDAKFYEPKVKTNDWFETEVPGLYLIGDCSGETHSLSQAAASGRYVGEWLSKQLMNDVSSVLVENQNDCIAKSNGTSS</sequence>
<organism evidence="1 2">
    <name type="scientific">Pontibacillus halophilus JSM 076056 = DSM 19796</name>
    <dbReference type="NCBI Taxonomy" id="1385510"/>
    <lineage>
        <taxon>Bacteria</taxon>
        <taxon>Bacillati</taxon>
        <taxon>Bacillota</taxon>
        <taxon>Bacilli</taxon>
        <taxon>Bacillales</taxon>
        <taxon>Bacillaceae</taxon>
        <taxon>Pontibacillus</taxon>
    </lineage>
</organism>
<dbReference type="SUPFAM" id="SSF51905">
    <property type="entry name" value="FAD/NAD(P)-binding domain"/>
    <property type="match status" value="1"/>
</dbReference>
<evidence type="ECO:0000313" key="1">
    <source>
        <dbReference type="EMBL" id="KGX90936.1"/>
    </source>
</evidence>
<reference evidence="1 2" key="1">
    <citation type="submission" date="2013-08" db="EMBL/GenBank/DDBJ databases">
        <authorList>
            <person name="Huang J."/>
            <person name="Wang G."/>
        </authorList>
    </citation>
    <scope>NUCLEOTIDE SEQUENCE [LARGE SCALE GENOMIC DNA]</scope>
    <source>
        <strain evidence="1 2">JSM 076056</strain>
    </source>
</reference>
<accession>A0A0A5GCM5</accession>
<dbReference type="PANTHER" id="PTHR43106:SF1">
    <property type="entry name" value="DEHYDROGENASE-RELATED"/>
    <property type="match status" value="1"/>
</dbReference>
<dbReference type="Proteomes" id="UP000030528">
    <property type="component" value="Unassembled WGS sequence"/>
</dbReference>
<dbReference type="PANTHER" id="PTHR43106">
    <property type="entry name" value="DEHYDROGENASE-RELATED"/>
    <property type="match status" value="1"/>
</dbReference>
<dbReference type="eggNOG" id="COG2509">
    <property type="taxonomic scope" value="Bacteria"/>
</dbReference>
<dbReference type="RefSeq" id="WP_231572117.1">
    <property type="nucleotide sequence ID" value="NZ_AULI01000012.1"/>
</dbReference>
<proteinExistence type="predicted"/>
<protein>
    <submittedName>
        <fullName evidence="1">NAD(FAD)-utilizing dehydrogenase</fullName>
    </submittedName>
</protein>
<evidence type="ECO:0000313" key="2">
    <source>
        <dbReference type="Proteomes" id="UP000030528"/>
    </source>
</evidence>
<gene>
    <name evidence="1" type="ORF">N781_06095</name>
</gene>